<dbReference type="PANTHER" id="PTHR10353">
    <property type="entry name" value="GLYCOSYL HYDROLASE"/>
    <property type="match status" value="1"/>
</dbReference>
<evidence type="ECO:0000313" key="5">
    <source>
        <dbReference type="Proteomes" id="UP000554482"/>
    </source>
</evidence>
<dbReference type="Pfam" id="PF00232">
    <property type="entry name" value="Glyco_hydro_1"/>
    <property type="match status" value="1"/>
</dbReference>
<dbReference type="GO" id="GO:0008422">
    <property type="term" value="F:beta-glucosidase activity"/>
    <property type="evidence" value="ECO:0007669"/>
    <property type="project" value="TreeGrafter"/>
</dbReference>
<dbReference type="OrthoDB" id="65569at2759"/>
<comment type="caution">
    <text evidence="4">The sequence shown here is derived from an EMBL/GenBank/DDBJ whole genome shotgun (WGS) entry which is preliminary data.</text>
</comment>
<evidence type="ECO:0000256" key="1">
    <source>
        <dbReference type="ARBA" id="ARBA00010838"/>
    </source>
</evidence>
<evidence type="ECO:0000313" key="4">
    <source>
        <dbReference type="EMBL" id="KAF5177945.1"/>
    </source>
</evidence>
<feature type="compositionally biased region" description="Basic and acidic residues" evidence="3">
    <location>
        <begin position="103"/>
        <end position="115"/>
    </location>
</feature>
<dbReference type="AlphaFoldDB" id="A0A7J6V129"/>
<dbReference type="InterPro" id="IPR001360">
    <property type="entry name" value="Glyco_hydro_1"/>
</dbReference>
<proteinExistence type="inferred from homology"/>
<protein>
    <submittedName>
        <fullName evidence="4">Beta-glucosidase</fullName>
    </submittedName>
</protein>
<dbReference type="PRINTS" id="PR00131">
    <property type="entry name" value="GLHYDRLASE1"/>
</dbReference>
<dbReference type="Proteomes" id="UP000554482">
    <property type="component" value="Unassembled WGS sequence"/>
</dbReference>
<organism evidence="4 5">
    <name type="scientific">Thalictrum thalictroides</name>
    <name type="common">Rue-anemone</name>
    <name type="synonym">Anemone thalictroides</name>
    <dbReference type="NCBI Taxonomy" id="46969"/>
    <lineage>
        <taxon>Eukaryota</taxon>
        <taxon>Viridiplantae</taxon>
        <taxon>Streptophyta</taxon>
        <taxon>Embryophyta</taxon>
        <taxon>Tracheophyta</taxon>
        <taxon>Spermatophyta</taxon>
        <taxon>Magnoliopsida</taxon>
        <taxon>Ranunculales</taxon>
        <taxon>Ranunculaceae</taxon>
        <taxon>Thalictroideae</taxon>
        <taxon>Thalictrum</taxon>
    </lineage>
</organism>
<dbReference type="Gene3D" id="3.20.20.80">
    <property type="entry name" value="Glycosidases"/>
    <property type="match status" value="1"/>
</dbReference>
<comment type="similarity">
    <text evidence="1 2">Belongs to the glycosyl hydrolase 1 family.</text>
</comment>
<name>A0A7J6V129_THATH</name>
<dbReference type="InterPro" id="IPR017853">
    <property type="entry name" value="GH"/>
</dbReference>
<dbReference type="PANTHER" id="PTHR10353:SF175">
    <property type="entry name" value="BETA-GLUCOSIDASE 18-LIKE ISOFORM X1"/>
    <property type="match status" value="1"/>
</dbReference>
<dbReference type="GO" id="GO:0005975">
    <property type="term" value="P:carbohydrate metabolic process"/>
    <property type="evidence" value="ECO:0007669"/>
    <property type="project" value="InterPro"/>
</dbReference>
<gene>
    <name evidence="4" type="ORF">FRX31_032464</name>
</gene>
<evidence type="ECO:0000256" key="2">
    <source>
        <dbReference type="RuleBase" id="RU003690"/>
    </source>
</evidence>
<dbReference type="SUPFAM" id="SSF51445">
    <property type="entry name" value="(Trans)glycosidases"/>
    <property type="match status" value="1"/>
</dbReference>
<accession>A0A7J6V129</accession>
<reference evidence="4 5" key="1">
    <citation type="submission" date="2020-06" db="EMBL/GenBank/DDBJ databases">
        <title>Transcriptomic and genomic resources for Thalictrum thalictroides and T. hernandezii: Facilitating candidate gene discovery in an emerging model plant lineage.</title>
        <authorList>
            <person name="Arias T."/>
            <person name="Riano-Pachon D.M."/>
            <person name="Di Stilio V.S."/>
        </authorList>
    </citation>
    <scope>NUCLEOTIDE SEQUENCE [LARGE SCALE GENOMIC DNA]</scope>
    <source>
        <strain evidence="5">cv. WT478/WT964</strain>
        <tissue evidence="4">Leaves</tissue>
    </source>
</reference>
<keyword evidence="5" id="KW-1185">Reference proteome</keyword>
<evidence type="ECO:0000256" key="3">
    <source>
        <dbReference type="SAM" id="MobiDB-lite"/>
    </source>
</evidence>
<feature type="region of interest" description="Disordered" evidence="3">
    <location>
        <begin position="96"/>
        <end position="115"/>
    </location>
</feature>
<dbReference type="EMBL" id="JABWDY010040685">
    <property type="protein sequence ID" value="KAF5177945.1"/>
    <property type="molecule type" value="Genomic_DNA"/>
</dbReference>
<sequence>MSQADEPIELHSELLLDIKRVNYHKSYLASIERAIRNGADVRGYFVWSLLDNFEWNSGYSVRYGLYYVDYQSLQRIPKSSAKWYKALLTNDTYIDQPIGSKRNTNDTDRTRHIKH</sequence>